<keyword evidence="8" id="KW-0347">Helicase</keyword>
<comment type="caution">
    <text evidence="6">Lacks conserved residue(s) required for the propagation of feature annotation.</text>
</comment>
<dbReference type="PROSITE" id="PS50030">
    <property type="entry name" value="UBA"/>
    <property type="match status" value="1"/>
</dbReference>
<name>A0ABY0FN69_9BACT</name>
<dbReference type="CDD" id="cd14332">
    <property type="entry name" value="UBA_RuvA_C"/>
    <property type="match status" value="1"/>
</dbReference>
<keyword evidence="1 6" id="KW-0963">Cytoplasm</keyword>
<evidence type="ECO:0000256" key="2">
    <source>
        <dbReference type="ARBA" id="ARBA00022763"/>
    </source>
</evidence>
<dbReference type="InterPro" id="IPR000085">
    <property type="entry name" value="RuvA"/>
</dbReference>
<dbReference type="Proteomes" id="UP001191004">
    <property type="component" value="Unassembled WGS sequence"/>
</dbReference>
<dbReference type="SUPFAM" id="SSF50249">
    <property type="entry name" value="Nucleic acid-binding proteins"/>
    <property type="match status" value="1"/>
</dbReference>
<dbReference type="InterPro" id="IPR036267">
    <property type="entry name" value="RuvA_C_sf"/>
</dbReference>
<dbReference type="Gene3D" id="2.40.50.140">
    <property type="entry name" value="Nucleic acid-binding proteins"/>
    <property type="match status" value="1"/>
</dbReference>
<feature type="region of interest" description="Domain III" evidence="6">
    <location>
        <begin position="152"/>
        <end position="192"/>
    </location>
</feature>
<comment type="domain">
    <text evidence="6">Has three domains with a flexible linker between the domains II and III and assumes an 'L' shape. Domain III is highly mobile and contacts RuvB.</text>
</comment>
<evidence type="ECO:0000256" key="3">
    <source>
        <dbReference type="ARBA" id="ARBA00023125"/>
    </source>
</evidence>
<comment type="function">
    <text evidence="6">The RuvA-RuvB-RuvC complex processes Holliday junction (HJ) DNA during genetic recombination and DNA repair, while the RuvA-RuvB complex plays an important role in the rescue of blocked DNA replication forks via replication fork reversal (RFR). RuvA specifically binds to HJ cruciform DNA, conferring on it an open structure. The RuvB hexamer acts as an ATP-dependent pump, pulling dsDNA into and through the RuvAB complex. HJ branch migration allows RuvC to scan DNA until it finds its consensus sequence, where it cleaves and resolves the cruciform DNA.</text>
</comment>
<accession>A0ABY0FN69</accession>
<comment type="subcellular location">
    <subcellularLocation>
        <location evidence="6">Cytoplasm</location>
    </subcellularLocation>
</comment>
<feature type="domain" description="UBA" evidence="7">
    <location>
        <begin position="149"/>
        <end position="191"/>
    </location>
</feature>
<evidence type="ECO:0000256" key="5">
    <source>
        <dbReference type="ARBA" id="ARBA00023204"/>
    </source>
</evidence>
<dbReference type="Gene3D" id="1.10.150.20">
    <property type="entry name" value="5' to 3' exonuclease, C-terminal subdomain"/>
    <property type="match status" value="1"/>
</dbReference>
<keyword evidence="3 6" id="KW-0238">DNA-binding</keyword>
<dbReference type="InterPro" id="IPR013849">
    <property type="entry name" value="DNA_helicase_Holl-junc_RuvA_I"/>
</dbReference>
<comment type="caution">
    <text evidence="8">The sequence shown here is derived from an EMBL/GenBank/DDBJ whole genome shotgun (WGS) entry which is preliminary data.</text>
</comment>
<dbReference type="Pfam" id="PF14520">
    <property type="entry name" value="HHH_5"/>
    <property type="match status" value="1"/>
</dbReference>
<dbReference type="SUPFAM" id="SSF47781">
    <property type="entry name" value="RuvA domain 2-like"/>
    <property type="match status" value="1"/>
</dbReference>
<reference evidence="8 9" key="1">
    <citation type="journal article" date="2018" name="bioRxiv">
        <title>Evidence of independent acquisition and adaption of ultra-small bacteria to human hosts across the highly diverse yet reduced genomes of the phylum Saccharibacteria.</title>
        <authorList>
            <person name="McLean J.S."/>
            <person name="Bor B."/>
            <person name="To T.T."/>
            <person name="Liu Q."/>
            <person name="Kearns K.A."/>
            <person name="Solden L.M."/>
            <person name="Wrighton K.C."/>
            <person name="He X."/>
            <person name="Shi W."/>
        </authorList>
    </citation>
    <scope>NUCLEOTIDE SEQUENCE [LARGE SCALE GENOMIC DNA]</scope>
    <source>
        <strain evidence="8 9">TM7_KMM_G3_1_HOT_351</strain>
    </source>
</reference>
<dbReference type="InterPro" id="IPR015940">
    <property type="entry name" value="UBA"/>
</dbReference>
<dbReference type="InterPro" id="IPR011114">
    <property type="entry name" value="RuvA_C"/>
</dbReference>
<keyword evidence="5 6" id="KW-0234">DNA repair</keyword>
<keyword evidence="4 6" id="KW-0233">DNA recombination</keyword>
<keyword evidence="8" id="KW-0547">Nucleotide-binding</keyword>
<evidence type="ECO:0000313" key="9">
    <source>
        <dbReference type="Proteomes" id="UP001191004"/>
    </source>
</evidence>
<protein>
    <recommendedName>
        <fullName evidence="6">Holliday junction branch migration complex subunit RuvA</fullName>
    </recommendedName>
</protein>
<organism evidence="8 9">
    <name type="scientific">Candidatus Nanosyncoccus nanoralicus</name>
    <dbReference type="NCBI Taxonomy" id="2171996"/>
    <lineage>
        <taxon>Bacteria</taxon>
        <taxon>Candidatus Saccharimonadota</taxon>
        <taxon>Candidatus Nanosyncoccalia</taxon>
        <taxon>Candidatus Nanosyncoccales</taxon>
        <taxon>Candidatus Nanosyncoccaceae</taxon>
        <taxon>Candidatus Nanosyncoccus</taxon>
    </lineage>
</organism>
<dbReference type="Pfam" id="PF07499">
    <property type="entry name" value="RuvA_C"/>
    <property type="match status" value="1"/>
</dbReference>
<dbReference type="EMBL" id="PRLL01000001">
    <property type="protein sequence ID" value="RYC74033.1"/>
    <property type="molecule type" value="Genomic_DNA"/>
</dbReference>
<dbReference type="InterPro" id="IPR010994">
    <property type="entry name" value="RuvA_2-like"/>
</dbReference>
<dbReference type="GO" id="GO:0016787">
    <property type="term" value="F:hydrolase activity"/>
    <property type="evidence" value="ECO:0007669"/>
    <property type="project" value="UniProtKB-KW"/>
</dbReference>
<sequence>MIAHIEGEVSEKFLNSIIVDVHGVGYELGLSQIDSEETNVGEKKKFYTYHAIRENSEDLYGFSSLMAKKIFEMLISVNGVGPKAAMAILSLAAPEEVRNAIANADATFVSKATGVGKKSAERVIVDLKDKVGLPTRYGATEVVSVQNQPENDEALDALMALGFPLKEATDALSKVDANLPIEERIRLALKQR</sequence>
<evidence type="ECO:0000313" key="8">
    <source>
        <dbReference type="EMBL" id="RYC74033.1"/>
    </source>
</evidence>
<reference evidence="8 9" key="2">
    <citation type="journal article" date="2020" name="Cell Rep.">
        <title>Acquisition and Adaptation of Ultra-small Parasitic Reduced Genome Bacteria to Mammalian Hosts.</title>
        <authorList>
            <person name="McLean J.S."/>
            <person name="Bor B."/>
            <person name="Kerns K.A."/>
            <person name="Liu Q."/>
            <person name="To T.T."/>
            <person name="Solden L."/>
            <person name="Hendrickson E.L."/>
            <person name="Wrighton K."/>
            <person name="Shi W."/>
            <person name="He X."/>
        </authorList>
    </citation>
    <scope>NUCLEOTIDE SEQUENCE [LARGE SCALE GENOMIC DNA]</scope>
    <source>
        <strain evidence="8 9">TM7_KMM_G3_1_HOT_351</strain>
    </source>
</reference>
<dbReference type="SUPFAM" id="SSF46929">
    <property type="entry name" value="DNA helicase RuvA subunit, C-terminal domain"/>
    <property type="match status" value="1"/>
</dbReference>
<keyword evidence="9" id="KW-1185">Reference proteome</keyword>
<dbReference type="Gene3D" id="1.10.8.10">
    <property type="entry name" value="DNA helicase RuvA subunit, C-terminal domain"/>
    <property type="match status" value="1"/>
</dbReference>
<keyword evidence="8" id="KW-0067">ATP-binding</keyword>
<comment type="subunit">
    <text evidence="6">Homotetramer. Forms an RuvA(8)-RuvB(12)-Holliday junction (HJ) complex. HJ DNA is sandwiched between 2 RuvA tetramers; dsDNA enters through RuvA and exits via RuvB. An RuvB hexamer assembles on each DNA strand where it exits the tetramer. Each RuvB hexamer is contacted by two RuvA subunits (via domain III) on 2 adjacent RuvB subunits; this complex drives branch migration. In the full resolvosome a probable DNA-RuvA(4)-RuvB(12)-RuvC(2) complex forms which resolves the HJ.</text>
</comment>
<evidence type="ECO:0000259" key="7">
    <source>
        <dbReference type="PROSITE" id="PS50030"/>
    </source>
</evidence>
<comment type="similarity">
    <text evidence="6">Belongs to the RuvA family.</text>
</comment>
<dbReference type="Pfam" id="PF01330">
    <property type="entry name" value="RuvA_N"/>
    <property type="match status" value="1"/>
</dbReference>
<keyword evidence="2 6" id="KW-0227">DNA damage</keyword>
<dbReference type="RefSeq" id="WP_129603946.1">
    <property type="nucleotide sequence ID" value="NZ_PRLL01000001.1"/>
</dbReference>
<dbReference type="GO" id="GO:0003678">
    <property type="term" value="F:DNA helicase activity"/>
    <property type="evidence" value="ECO:0007669"/>
    <property type="project" value="UniProtKB-EC"/>
</dbReference>
<keyword evidence="8" id="KW-0378">Hydrolase</keyword>
<evidence type="ECO:0000256" key="4">
    <source>
        <dbReference type="ARBA" id="ARBA00023172"/>
    </source>
</evidence>
<evidence type="ECO:0000256" key="6">
    <source>
        <dbReference type="HAMAP-Rule" id="MF_00031"/>
    </source>
</evidence>
<evidence type="ECO:0000256" key="1">
    <source>
        <dbReference type="ARBA" id="ARBA00022490"/>
    </source>
</evidence>
<gene>
    <name evidence="6 8" type="primary">ruvA</name>
    <name evidence="8" type="ORF">G3KMM_00079</name>
</gene>
<proteinExistence type="inferred from homology"/>
<dbReference type="HAMAP" id="MF_00031">
    <property type="entry name" value="DNA_HJ_migration_RuvA"/>
    <property type="match status" value="1"/>
</dbReference>
<dbReference type="InterPro" id="IPR012340">
    <property type="entry name" value="NA-bd_OB-fold"/>
</dbReference>
<dbReference type="NCBIfam" id="TIGR00084">
    <property type="entry name" value="ruvA"/>
    <property type="match status" value="1"/>
</dbReference>